<dbReference type="PANTHER" id="PTHR33154:SF33">
    <property type="entry name" value="TRANSCRIPTIONAL REPRESSOR SDPR"/>
    <property type="match status" value="1"/>
</dbReference>
<accession>A0ABV7GW26</accession>
<dbReference type="InterPro" id="IPR036390">
    <property type="entry name" value="WH_DNA-bd_sf"/>
</dbReference>
<proteinExistence type="predicted"/>
<dbReference type="PROSITE" id="PS50987">
    <property type="entry name" value="HTH_ARSR_2"/>
    <property type="match status" value="1"/>
</dbReference>
<evidence type="ECO:0000256" key="2">
    <source>
        <dbReference type="ARBA" id="ARBA00023125"/>
    </source>
</evidence>
<keyword evidence="7" id="KW-1185">Reference proteome</keyword>
<evidence type="ECO:0000313" key="7">
    <source>
        <dbReference type="Proteomes" id="UP001595632"/>
    </source>
</evidence>
<evidence type="ECO:0000313" key="6">
    <source>
        <dbReference type="EMBL" id="MFC3145442.1"/>
    </source>
</evidence>
<dbReference type="SUPFAM" id="SSF46785">
    <property type="entry name" value="Winged helix' DNA-binding domain"/>
    <property type="match status" value="1"/>
</dbReference>
<dbReference type="Pfam" id="PF12840">
    <property type="entry name" value="HTH_20"/>
    <property type="match status" value="1"/>
</dbReference>
<feature type="region of interest" description="Disordered" evidence="4">
    <location>
        <begin position="107"/>
        <end position="126"/>
    </location>
</feature>
<dbReference type="PRINTS" id="PR00778">
    <property type="entry name" value="HTHARSR"/>
</dbReference>
<dbReference type="PANTHER" id="PTHR33154">
    <property type="entry name" value="TRANSCRIPTIONAL REGULATOR, ARSR FAMILY"/>
    <property type="match status" value="1"/>
</dbReference>
<evidence type="ECO:0000256" key="1">
    <source>
        <dbReference type="ARBA" id="ARBA00023015"/>
    </source>
</evidence>
<evidence type="ECO:0000256" key="3">
    <source>
        <dbReference type="ARBA" id="ARBA00023163"/>
    </source>
</evidence>
<comment type="caution">
    <text evidence="6">The sequence shown here is derived from an EMBL/GenBank/DDBJ whole genome shotgun (WGS) entry which is preliminary data.</text>
</comment>
<protein>
    <submittedName>
        <fullName evidence="6">ArsR/SmtB family transcription factor</fullName>
    </submittedName>
</protein>
<dbReference type="Gene3D" id="1.10.10.10">
    <property type="entry name" value="Winged helix-like DNA-binding domain superfamily/Winged helix DNA-binding domain"/>
    <property type="match status" value="1"/>
</dbReference>
<dbReference type="InterPro" id="IPR001845">
    <property type="entry name" value="HTH_ArsR_DNA-bd_dom"/>
</dbReference>
<dbReference type="SMART" id="SM00418">
    <property type="entry name" value="HTH_ARSR"/>
    <property type="match status" value="1"/>
</dbReference>
<dbReference type="InterPro" id="IPR051081">
    <property type="entry name" value="HTH_MetalResp_TranReg"/>
</dbReference>
<gene>
    <name evidence="6" type="ORF">ACFOGP_22165</name>
</gene>
<sequence>MPYEVALSALADPTRRHLVERLRDGPLAVSALARDLPISRPAVSQHLKVLSDAGLLLVEPAGTRRLYRLAPEGLNDLRAWLDRLWGDALDSFAARAKEIARDLADDADLDVGPSVGPDTVRKEPPR</sequence>
<evidence type="ECO:0000259" key="5">
    <source>
        <dbReference type="PROSITE" id="PS50987"/>
    </source>
</evidence>
<reference evidence="7" key="1">
    <citation type="journal article" date="2019" name="Int. J. Syst. Evol. Microbiol.">
        <title>The Global Catalogue of Microorganisms (GCM) 10K type strain sequencing project: providing services to taxonomists for standard genome sequencing and annotation.</title>
        <authorList>
            <consortium name="The Broad Institute Genomics Platform"/>
            <consortium name="The Broad Institute Genome Sequencing Center for Infectious Disease"/>
            <person name="Wu L."/>
            <person name="Ma J."/>
        </authorList>
    </citation>
    <scope>NUCLEOTIDE SEQUENCE [LARGE SCALE GENOMIC DNA]</scope>
    <source>
        <strain evidence="7">KCTC 52366</strain>
    </source>
</reference>
<feature type="domain" description="HTH arsR-type" evidence="5">
    <location>
        <begin position="1"/>
        <end position="89"/>
    </location>
</feature>
<keyword evidence="2" id="KW-0238">DNA-binding</keyword>
<keyword evidence="1" id="KW-0805">Transcription regulation</keyword>
<dbReference type="CDD" id="cd00090">
    <property type="entry name" value="HTH_ARSR"/>
    <property type="match status" value="1"/>
</dbReference>
<evidence type="ECO:0000256" key="4">
    <source>
        <dbReference type="SAM" id="MobiDB-lite"/>
    </source>
</evidence>
<name>A0ABV7GW26_9RHOB</name>
<dbReference type="Proteomes" id="UP001595632">
    <property type="component" value="Unassembled WGS sequence"/>
</dbReference>
<keyword evidence="3" id="KW-0804">Transcription</keyword>
<organism evidence="6 7">
    <name type="scientific">Psychromarinibacter halotolerans</name>
    <dbReference type="NCBI Taxonomy" id="1775175"/>
    <lineage>
        <taxon>Bacteria</taxon>
        <taxon>Pseudomonadati</taxon>
        <taxon>Pseudomonadota</taxon>
        <taxon>Alphaproteobacteria</taxon>
        <taxon>Rhodobacterales</taxon>
        <taxon>Paracoccaceae</taxon>
        <taxon>Psychromarinibacter</taxon>
    </lineage>
</organism>
<dbReference type="EMBL" id="JBHRTB010000010">
    <property type="protein sequence ID" value="MFC3145442.1"/>
    <property type="molecule type" value="Genomic_DNA"/>
</dbReference>
<dbReference type="RefSeq" id="WP_275632401.1">
    <property type="nucleotide sequence ID" value="NZ_JARGYD010000003.1"/>
</dbReference>
<dbReference type="InterPro" id="IPR011991">
    <property type="entry name" value="ArsR-like_HTH"/>
</dbReference>
<dbReference type="InterPro" id="IPR036388">
    <property type="entry name" value="WH-like_DNA-bd_sf"/>
</dbReference>
<dbReference type="NCBIfam" id="NF033788">
    <property type="entry name" value="HTH_metalloreg"/>
    <property type="match status" value="1"/>
</dbReference>